<feature type="transmembrane region" description="Helical" evidence="4">
    <location>
        <begin position="17"/>
        <end position="39"/>
    </location>
</feature>
<keyword evidence="1" id="KW-0807">Transducer</keyword>
<protein>
    <recommendedName>
        <fullName evidence="5">Methyl-accepting transducer domain-containing protein</fullName>
    </recommendedName>
</protein>
<reference evidence="6 7" key="1">
    <citation type="journal article" date="2019" name="Nat. Microbiol.">
        <title>Mediterranean grassland soil C-N compound turnover is dependent on rainfall and depth, and is mediated by genomically divergent microorganisms.</title>
        <authorList>
            <person name="Diamond S."/>
            <person name="Andeer P.F."/>
            <person name="Li Z."/>
            <person name="Crits-Christoph A."/>
            <person name="Burstein D."/>
            <person name="Anantharaman K."/>
            <person name="Lane K.R."/>
            <person name="Thomas B.C."/>
            <person name="Pan C."/>
            <person name="Northen T.R."/>
            <person name="Banfield J.F."/>
        </authorList>
    </citation>
    <scope>NUCLEOTIDE SEQUENCE [LARGE SCALE GENOMIC DNA]</scope>
    <source>
        <strain evidence="6">WS_2</strain>
    </source>
</reference>
<keyword evidence="4" id="KW-0812">Transmembrane</keyword>
<feature type="coiled-coil region" evidence="2">
    <location>
        <begin position="376"/>
        <end position="403"/>
    </location>
</feature>
<evidence type="ECO:0000256" key="4">
    <source>
        <dbReference type="SAM" id="Phobius"/>
    </source>
</evidence>
<gene>
    <name evidence="6" type="ORF">E6K72_07180</name>
</gene>
<keyword evidence="2" id="KW-0175">Coiled coil</keyword>
<organism evidence="6 7">
    <name type="scientific">Eiseniibacteriota bacterium</name>
    <dbReference type="NCBI Taxonomy" id="2212470"/>
    <lineage>
        <taxon>Bacteria</taxon>
        <taxon>Candidatus Eiseniibacteriota</taxon>
    </lineage>
</organism>
<keyword evidence="4" id="KW-1133">Transmembrane helix</keyword>
<dbReference type="Gene3D" id="1.10.287.950">
    <property type="entry name" value="Methyl-accepting chemotaxis protein"/>
    <property type="match status" value="1"/>
</dbReference>
<feature type="domain" description="Methyl-accepting transducer" evidence="5">
    <location>
        <begin position="183"/>
        <end position="397"/>
    </location>
</feature>
<dbReference type="GO" id="GO:0007165">
    <property type="term" value="P:signal transduction"/>
    <property type="evidence" value="ECO:0007669"/>
    <property type="project" value="UniProtKB-KW"/>
</dbReference>
<keyword evidence="4" id="KW-0472">Membrane</keyword>
<evidence type="ECO:0000259" key="5">
    <source>
        <dbReference type="PROSITE" id="PS50111"/>
    </source>
</evidence>
<evidence type="ECO:0000313" key="6">
    <source>
        <dbReference type="EMBL" id="TMQ54850.1"/>
    </source>
</evidence>
<name>A0A538STZ5_UNCEI</name>
<comment type="caution">
    <text evidence="6">The sequence shown here is derived from an EMBL/GenBank/DDBJ whole genome shotgun (WGS) entry which is preliminary data.</text>
</comment>
<dbReference type="EMBL" id="VBOS01000243">
    <property type="protein sequence ID" value="TMQ54850.1"/>
    <property type="molecule type" value="Genomic_DNA"/>
</dbReference>
<accession>A0A538STZ5</accession>
<evidence type="ECO:0000256" key="1">
    <source>
        <dbReference type="PROSITE-ProRule" id="PRU00284"/>
    </source>
</evidence>
<dbReference type="AlphaFoldDB" id="A0A538STZ5"/>
<dbReference type="InterPro" id="IPR004089">
    <property type="entry name" value="MCPsignal_dom"/>
</dbReference>
<evidence type="ECO:0000256" key="2">
    <source>
        <dbReference type="SAM" id="Coils"/>
    </source>
</evidence>
<dbReference type="GO" id="GO:0016020">
    <property type="term" value="C:membrane"/>
    <property type="evidence" value="ECO:0007669"/>
    <property type="project" value="InterPro"/>
</dbReference>
<feature type="region of interest" description="Disordered" evidence="3">
    <location>
        <begin position="405"/>
        <end position="461"/>
    </location>
</feature>
<dbReference type="PROSITE" id="PS50111">
    <property type="entry name" value="CHEMOTAXIS_TRANSDUC_2"/>
    <property type="match status" value="1"/>
</dbReference>
<dbReference type="SUPFAM" id="SSF58104">
    <property type="entry name" value="Methyl-accepting chemotaxis protein (MCP) signaling domain"/>
    <property type="match status" value="1"/>
</dbReference>
<proteinExistence type="predicted"/>
<sequence>MLRTRVASEAPADSGGLVVWLAGSATLGIITAAALAVWFHTRVIGHLKGLTRGVVTGHAENLRGLPASSGWGELSELTVHLRTLLEAHGVAARAREELDALDPRLASLARSVEEWSASERWEPLALEGGPFAEIARALDRGFARAAEVRHQNQEAIRLVRVELSASLTDAQESVEQAERGFLEATGLLTSARELQRLTGELAGALGTRGASLGASPAAAEAYERQRGVMAAAIEELVAASTESVEHLGRGLQRVQQIGDLVHLLGNRATLIALNAVVAAGNAPGRSEAMSEDLKALAGEVRRATESTDAMSNEIEREITAASQRMKGLRERVAARLEQMPPFPTAASAALPDDLLRLHERVREMVQDATRKGERVAAASERASRSAERFMRRLEEELQEVEGLVVRLASPGEPPADARGRRSLPPDPRSGALRLLEPEPAEGDERGAAGGEAEPGDREERS</sequence>
<evidence type="ECO:0000256" key="3">
    <source>
        <dbReference type="SAM" id="MobiDB-lite"/>
    </source>
</evidence>
<dbReference type="Proteomes" id="UP000317716">
    <property type="component" value="Unassembled WGS sequence"/>
</dbReference>
<evidence type="ECO:0000313" key="7">
    <source>
        <dbReference type="Proteomes" id="UP000317716"/>
    </source>
</evidence>